<comment type="caution">
    <text evidence="1">The sequence shown here is derived from an EMBL/GenBank/DDBJ whole genome shotgun (WGS) entry which is preliminary data.</text>
</comment>
<sequence>MTYTHLITNELVMIEAYYQSGKKVYGILKSLGKSRQTIYNVLSFLNTDHSTYDYYECYKTNMKRCIGKTLNSQNKY</sequence>
<protein>
    <submittedName>
        <fullName evidence="1">IS30 family transposase</fullName>
    </submittedName>
</protein>
<dbReference type="Proteomes" id="UP001223079">
    <property type="component" value="Unassembled WGS sequence"/>
</dbReference>
<reference evidence="1 2" key="1">
    <citation type="submission" date="2023-07" db="EMBL/GenBank/DDBJ databases">
        <title>Genomic Encyclopedia of Type Strains, Phase IV (KMG-IV): sequencing the most valuable type-strain genomes for metagenomic binning, comparative biology and taxonomic classification.</title>
        <authorList>
            <person name="Goeker M."/>
        </authorList>
    </citation>
    <scope>NUCLEOTIDE SEQUENCE [LARGE SCALE GENOMIC DNA]</scope>
    <source>
        <strain evidence="1 2">DSM 105143</strain>
    </source>
</reference>
<accession>A0ABT9YUA3</accession>
<organism evidence="1 2">
    <name type="scientific">Streptococcus moroccensis</name>
    <dbReference type="NCBI Taxonomy" id="1451356"/>
    <lineage>
        <taxon>Bacteria</taxon>
        <taxon>Bacillati</taxon>
        <taxon>Bacillota</taxon>
        <taxon>Bacilli</taxon>
        <taxon>Lactobacillales</taxon>
        <taxon>Streptococcaceae</taxon>
        <taxon>Streptococcus</taxon>
    </lineage>
</organism>
<dbReference type="RefSeq" id="WP_307122711.1">
    <property type="nucleotide sequence ID" value="NZ_JBHSTD010000002.1"/>
</dbReference>
<gene>
    <name evidence="1" type="ORF">J2S23_002148</name>
</gene>
<proteinExistence type="predicted"/>
<name>A0ABT9YUA3_9STRE</name>
<dbReference type="Gene3D" id="1.10.10.60">
    <property type="entry name" value="Homeodomain-like"/>
    <property type="match status" value="1"/>
</dbReference>
<evidence type="ECO:0000313" key="1">
    <source>
        <dbReference type="EMBL" id="MDQ0223571.1"/>
    </source>
</evidence>
<dbReference type="EMBL" id="JAUSTM010000036">
    <property type="protein sequence ID" value="MDQ0223571.1"/>
    <property type="molecule type" value="Genomic_DNA"/>
</dbReference>
<evidence type="ECO:0000313" key="2">
    <source>
        <dbReference type="Proteomes" id="UP001223079"/>
    </source>
</evidence>
<keyword evidence="2" id="KW-1185">Reference proteome</keyword>